<keyword evidence="9" id="KW-1185">Reference proteome</keyword>
<evidence type="ECO:0000256" key="3">
    <source>
        <dbReference type="ARBA" id="ARBA00023125"/>
    </source>
</evidence>
<sequence>MKASPKVLIADDHALSAAGLQRALDSRGFDVLPPCLSGIEAIALANAEKPDLAVLDYHMPGASGVEALFEIRRWSPGTRVAILTGQAAPGLLATLEAAGPDGLFLKSSDPDALVDGLQKVLAGETVVATGRSAEVGTLSPRELQVLRCIADGHSNPAIAEHLSISVKTVESHRASIMRKLGVNSIARLLVHAIRQGLLPT</sequence>
<dbReference type="InterPro" id="IPR039420">
    <property type="entry name" value="WalR-like"/>
</dbReference>
<feature type="domain" description="HTH luxR-type" evidence="6">
    <location>
        <begin position="131"/>
        <end position="196"/>
    </location>
</feature>
<comment type="caution">
    <text evidence="8">The sequence shown here is derived from an EMBL/GenBank/DDBJ whole genome shotgun (WGS) entry which is preliminary data.</text>
</comment>
<name>A0ABU6HH83_9RHOB</name>
<dbReference type="CDD" id="cd17535">
    <property type="entry name" value="REC_NarL-like"/>
    <property type="match status" value="1"/>
</dbReference>
<gene>
    <name evidence="8" type="ORF">VK792_04145</name>
</gene>
<dbReference type="InterPro" id="IPR016032">
    <property type="entry name" value="Sig_transdc_resp-reg_C-effctor"/>
</dbReference>
<dbReference type="SUPFAM" id="SSF52172">
    <property type="entry name" value="CheY-like"/>
    <property type="match status" value="1"/>
</dbReference>
<evidence type="ECO:0000256" key="4">
    <source>
        <dbReference type="ARBA" id="ARBA00023163"/>
    </source>
</evidence>
<evidence type="ECO:0000256" key="2">
    <source>
        <dbReference type="ARBA" id="ARBA00023015"/>
    </source>
</evidence>
<reference evidence="8 9" key="1">
    <citation type="submission" date="2024-01" db="EMBL/GenBank/DDBJ databases">
        <title>Mesobacterium rodlantinim sp. nov., isolated from shallow sea hydrothermal systems off Kueishantao Island.</title>
        <authorList>
            <person name="Su Z."/>
            <person name="Tang K."/>
        </authorList>
    </citation>
    <scope>NUCLEOTIDE SEQUENCE [LARGE SCALE GENOMIC DNA]</scope>
    <source>
        <strain evidence="8 9">TK19101</strain>
    </source>
</reference>
<feature type="domain" description="Response regulatory" evidence="7">
    <location>
        <begin position="6"/>
        <end position="121"/>
    </location>
</feature>
<protein>
    <submittedName>
        <fullName evidence="8">Response regulator transcription factor</fullName>
    </submittedName>
</protein>
<dbReference type="PANTHER" id="PTHR43214">
    <property type="entry name" value="TWO-COMPONENT RESPONSE REGULATOR"/>
    <property type="match status" value="1"/>
</dbReference>
<evidence type="ECO:0000256" key="5">
    <source>
        <dbReference type="PROSITE-ProRule" id="PRU00169"/>
    </source>
</evidence>
<dbReference type="SMART" id="SM00448">
    <property type="entry name" value="REC"/>
    <property type="match status" value="1"/>
</dbReference>
<dbReference type="PANTHER" id="PTHR43214:SF41">
    <property type="entry name" value="NITRATE_NITRITE RESPONSE REGULATOR PROTEIN NARP"/>
    <property type="match status" value="1"/>
</dbReference>
<evidence type="ECO:0000313" key="8">
    <source>
        <dbReference type="EMBL" id="MEC3860465.1"/>
    </source>
</evidence>
<dbReference type="Gene3D" id="3.40.50.2300">
    <property type="match status" value="1"/>
</dbReference>
<accession>A0ABU6HH83</accession>
<proteinExistence type="predicted"/>
<dbReference type="Pfam" id="PF00072">
    <property type="entry name" value="Response_reg"/>
    <property type="match status" value="1"/>
</dbReference>
<evidence type="ECO:0000259" key="7">
    <source>
        <dbReference type="PROSITE" id="PS50110"/>
    </source>
</evidence>
<dbReference type="SMART" id="SM00421">
    <property type="entry name" value="HTH_LUXR"/>
    <property type="match status" value="1"/>
</dbReference>
<keyword evidence="1 5" id="KW-0597">Phosphoprotein</keyword>
<dbReference type="PROSITE" id="PS50110">
    <property type="entry name" value="RESPONSE_REGULATORY"/>
    <property type="match status" value="1"/>
</dbReference>
<dbReference type="InterPro" id="IPR036388">
    <property type="entry name" value="WH-like_DNA-bd_sf"/>
</dbReference>
<evidence type="ECO:0000313" key="9">
    <source>
        <dbReference type="Proteomes" id="UP001348149"/>
    </source>
</evidence>
<dbReference type="EMBL" id="JAYLLH010000004">
    <property type="protein sequence ID" value="MEC3860465.1"/>
    <property type="molecule type" value="Genomic_DNA"/>
</dbReference>
<dbReference type="SUPFAM" id="SSF46894">
    <property type="entry name" value="C-terminal effector domain of the bipartite response regulators"/>
    <property type="match status" value="1"/>
</dbReference>
<dbReference type="InterPro" id="IPR058245">
    <property type="entry name" value="NreC/VraR/RcsB-like_REC"/>
</dbReference>
<dbReference type="PROSITE" id="PS50043">
    <property type="entry name" value="HTH_LUXR_2"/>
    <property type="match status" value="1"/>
</dbReference>
<evidence type="ECO:0000256" key="1">
    <source>
        <dbReference type="ARBA" id="ARBA00022553"/>
    </source>
</evidence>
<dbReference type="PROSITE" id="PS00622">
    <property type="entry name" value="HTH_LUXR_1"/>
    <property type="match status" value="1"/>
</dbReference>
<dbReference type="CDD" id="cd06170">
    <property type="entry name" value="LuxR_C_like"/>
    <property type="match status" value="1"/>
</dbReference>
<dbReference type="PRINTS" id="PR00038">
    <property type="entry name" value="HTHLUXR"/>
</dbReference>
<keyword evidence="2" id="KW-0805">Transcription regulation</keyword>
<dbReference type="Gene3D" id="1.10.10.10">
    <property type="entry name" value="Winged helix-like DNA-binding domain superfamily/Winged helix DNA-binding domain"/>
    <property type="match status" value="1"/>
</dbReference>
<dbReference type="RefSeq" id="WP_326296091.1">
    <property type="nucleotide sequence ID" value="NZ_JAYLLH010000004.1"/>
</dbReference>
<dbReference type="Pfam" id="PF00196">
    <property type="entry name" value="GerE"/>
    <property type="match status" value="1"/>
</dbReference>
<dbReference type="InterPro" id="IPR011006">
    <property type="entry name" value="CheY-like_superfamily"/>
</dbReference>
<organism evidence="8 9">
    <name type="scientific">Mesobacterium hydrothermale</name>
    <dbReference type="NCBI Taxonomy" id="3111907"/>
    <lineage>
        <taxon>Bacteria</taxon>
        <taxon>Pseudomonadati</taxon>
        <taxon>Pseudomonadota</taxon>
        <taxon>Alphaproteobacteria</taxon>
        <taxon>Rhodobacterales</taxon>
        <taxon>Roseobacteraceae</taxon>
        <taxon>Mesobacterium</taxon>
    </lineage>
</organism>
<keyword evidence="3" id="KW-0238">DNA-binding</keyword>
<evidence type="ECO:0000259" key="6">
    <source>
        <dbReference type="PROSITE" id="PS50043"/>
    </source>
</evidence>
<keyword evidence="4" id="KW-0804">Transcription</keyword>
<dbReference type="Proteomes" id="UP001348149">
    <property type="component" value="Unassembled WGS sequence"/>
</dbReference>
<dbReference type="InterPro" id="IPR000792">
    <property type="entry name" value="Tscrpt_reg_LuxR_C"/>
</dbReference>
<feature type="modified residue" description="4-aspartylphosphate" evidence="5">
    <location>
        <position position="56"/>
    </location>
</feature>
<dbReference type="InterPro" id="IPR001789">
    <property type="entry name" value="Sig_transdc_resp-reg_receiver"/>
</dbReference>